<reference evidence="1" key="1">
    <citation type="submission" date="2023-06" db="EMBL/GenBank/DDBJ databases">
        <authorList>
            <consortium name="Lawrence Berkeley National Laboratory"/>
            <person name="Ahrendt S."/>
            <person name="Sahu N."/>
            <person name="Indic B."/>
            <person name="Wong-Bajracharya J."/>
            <person name="Merenyi Z."/>
            <person name="Ke H.-M."/>
            <person name="Monk M."/>
            <person name="Kocsube S."/>
            <person name="Drula E."/>
            <person name="Lipzen A."/>
            <person name="Balint B."/>
            <person name="Henrissat B."/>
            <person name="Andreopoulos B."/>
            <person name="Martin F.M."/>
            <person name="Harder C.B."/>
            <person name="Rigling D."/>
            <person name="Ford K.L."/>
            <person name="Foster G.D."/>
            <person name="Pangilinan J."/>
            <person name="Papanicolaou A."/>
            <person name="Barry K."/>
            <person name="LaButti K."/>
            <person name="Viragh M."/>
            <person name="Koriabine M."/>
            <person name="Yan M."/>
            <person name="Riley R."/>
            <person name="Champramary S."/>
            <person name="Plett K.L."/>
            <person name="Tsai I.J."/>
            <person name="Slot J."/>
            <person name="Sipos G."/>
            <person name="Plett J."/>
            <person name="Nagy L.G."/>
            <person name="Grigoriev I.V."/>
        </authorList>
    </citation>
    <scope>NUCLEOTIDE SEQUENCE</scope>
    <source>
        <strain evidence="1">CCBAS 213</strain>
    </source>
</reference>
<feature type="non-terminal residue" evidence="1">
    <location>
        <position position="585"/>
    </location>
</feature>
<dbReference type="RefSeq" id="XP_060326248.1">
    <property type="nucleotide sequence ID" value="XM_060474141.1"/>
</dbReference>
<gene>
    <name evidence="1" type="ORF">EV420DRAFT_1567834</name>
</gene>
<organism evidence="1 2">
    <name type="scientific">Armillaria tabescens</name>
    <name type="common">Ringless honey mushroom</name>
    <name type="synonym">Agaricus tabescens</name>
    <dbReference type="NCBI Taxonomy" id="1929756"/>
    <lineage>
        <taxon>Eukaryota</taxon>
        <taxon>Fungi</taxon>
        <taxon>Dikarya</taxon>
        <taxon>Basidiomycota</taxon>
        <taxon>Agaricomycotina</taxon>
        <taxon>Agaricomycetes</taxon>
        <taxon>Agaricomycetidae</taxon>
        <taxon>Agaricales</taxon>
        <taxon>Marasmiineae</taxon>
        <taxon>Physalacriaceae</taxon>
        <taxon>Desarmillaria</taxon>
    </lineage>
</organism>
<evidence type="ECO:0000313" key="2">
    <source>
        <dbReference type="Proteomes" id="UP001175211"/>
    </source>
</evidence>
<dbReference type="EMBL" id="JAUEPS010000043">
    <property type="protein sequence ID" value="KAK0447833.1"/>
    <property type="molecule type" value="Genomic_DNA"/>
</dbReference>
<accession>A0AA39JS69</accession>
<protein>
    <submittedName>
        <fullName evidence="1">Uncharacterized protein</fullName>
    </submittedName>
</protein>
<dbReference type="GeneID" id="85357689"/>
<evidence type="ECO:0000313" key="1">
    <source>
        <dbReference type="EMBL" id="KAK0447833.1"/>
    </source>
</evidence>
<name>A0AA39JS69_ARMTA</name>
<dbReference type="Proteomes" id="UP001175211">
    <property type="component" value="Unassembled WGS sequence"/>
</dbReference>
<sequence length="585" mass="66075">MSFAAYFVTNLLPIWYPSCSYKTPLSQYAFLLYTYLTRHPFFVSAISRLWVPPSPVQTDESQDELPESSSIRTLRDAERAAVEVSADEMDVHALAWLFNMSTNPSVQSIVVQSASALPLPSIEPLKQRAKGISDMCETLIWQMGRHPWPEGIADRFARASLRLVLDGERRGLAWTLLDAEAGHEHWPQDVYAEVSSLKAEVRISPERLALQPIVWGHLLRRLVSSDPEDSLIQPLFHAIPSCYWQADYVPPPLFSAKNGLKICLPSHLRDGAVSLLSAIDSYLYPYVANAIYQRFRGATDVVDPTDEFPPPPDPRLYMLLTMAASRSVQRVAITYPSDSLFIMVIRHIGMYMGVGSLRLYNDPVLGGNIPSFELDRNRHAVLKVLYSLVSSDEFGDAWMRSKDQYIALLLFLQTLGSTSRLPQFLLEDWYSLAHDASAELQLILYFFQFAPVVNEVFVYVVSEPLRLILRRWERSRVSLQTVLDAFITVLKSDALDHGIFHWARTYLFQPPNLLAYLKDVDSVPEDFEQPNFTKDHASTIEESRGFVDGGCVGDYGLSPEPGPTVLWQVSPLTIEAQALDEDQPT</sequence>
<comment type="caution">
    <text evidence="1">The sequence shown here is derived from an EMBL/GenBank/DDBJ whole genome shotgun (WGS) entry which is preliminary data.</text>
</comment>
<dbReference type="AlphaFoldDB" id="A0AA39JS69"/>
<keyword evidence="2" id="KW-1185">Reference proteome</keyword>
<proteinExistence type="predicted"/>